<comment type="similarity">
    <text evidence="1">Belongs to the nitroreductase family.</text>
</comment>
<evidence type="ECO:0000313" key="4">
    <source>
        <dbReference type="EMBL" id="VFU12651.1"/>
    </source>
</evidence>
<protein>
    <submittedName>
        <fullName evidence="4">Nitroreductase</fullName>
    </submittedName>
</protein>
<dbReference type="CDD" id="cd02136">
    <property type="entry name" value="PnbA_NfnB-like"/>
    <property type="match status" value="1"/>
</dbReference>
<dbReference type="InterPro" id="IPR029479">
    <property type="entry name" value="Nitroreductase"/>
</dbReference>
<accession>A0A485LXX0</accession>
<reference evidence="4" key="1">
    <citation type="submission" date="2019-03" db="EMBL/GenBank/DDBJ databases">
        <authorList>
            <person name="Hao L."/>
        </authorList>
    </citation>
    <scope>NUCLEOTIDE SEQUENCE</scope>
</reference>
<evidence type="ECO:0000256" key="1">
    <source>
        <dbReference type="ARBA" id="ARBA00007118"/>
    </source>
</evidence>
<dbReference type="PANTHER" id="PTHR43673">
    <property type="entry name" value="NAD(P)H NITROREDUCTASE YDGI-RELATED"/>
    <property type="match status" value="1"/>
</dbReference>
<dbReference type="PANTHER" id="PTHR43673:SF10">
    <property type="entry name" value="NADH DEHYDROGENASE_NAD(P)H NITROREDUCTASE XCC3605-RELATED"/>
    <property type="match status" value="1"/>
</dbReference>
<evidence type="ECO:0000256" key="2">
    <source>
        <dbReference type="ARBA" id="ARBA00023002"/>
    </source>
</evidence>
<organism evidence="4">
    <name type="scientific">anaerobic digester metagenome</name>
    <dbReference type="NCBI Taxonomy" id="1263854"/>
    <lineage>
        <taxon>unclassified sequences</taxon>
        <taxon>metagenomes</taxon>
        <taxon>ecological metagenomes</taxon>
    </lineage>
</organism>
<keyword evidence="2" id="KW-0560">Oxidoreductase</keyword>
<feature type="domain" description="Nitroreductase" evidence="3">
    <location>
        <begin position="7"/>
        <end position="167"/>
    </location>
</feature>
<dbReference type="AlphaFoldDB" id="A0A485LXX0"/>
<name>A0A485LXX0_9ZZZZ</name>
<evidence type="ECO:0000259" key="3">
    <source>
        <dbReference type="Pfam" id="PF00881"/>
    </source>
</evidence>
<dbReference type="Gene3D" id="3.40.109.10">
    <property type="entry name" value="NADH Oxidase"/>
    <property type="match status" value="1"/>
</dbReference>
<sequence length="187" mass="21192">MEIVEAIRTRRSVRKYKGDPIPEQIIRELLELAVWAPSGMNTQTWAFVVLEDREYMKNLSGRAKTFLLERLKMMPQLEKYRGMLSDPDMDIFYGAPVLVMIYSSRASGTYLNDCSMAALNLMLAAWDRGIGSCWIGFARGAGNTPEVKKELGVPEEYELVAPVILGYPAEPAAPVKREPPHILNWRK</sequence>
<dbReference type="GO" id="GO:0016491">
    <property type="term" value="F:oxidoreductase activity"/>
    <property type="evidence" value="ECO:0007669"/>
    <property type="project" value="UniProtKB-KW"/>
</dbReference>
<dbReference type="Pfam" id="PF00881">
    <property type="entry name" value="Nitroreductase"/>
    <property type="match status" value="1"/>
</dbReference>
<dbReference type="InterPro" id="IPR000415">
    <property type="entry name" value="Nitroreductase-like"/>
</dbReference>
<dbReference type="EMBL" id="CAADRN010000092">
    <property type="protein sequence ID" value="VFU12651.1"/>
    <property type="molecule type" value="Genomic_DNA"/>
</dbReference>
<dbReference type="SUPFAM" id="SSF55469">
    <property type="entry name" value="FMN-dependent nitroreductase-like"/>
    <property type="match status" value="1"/>
</dbReference>
<gene>
    <name evidence="4" type="ORF">SCFA_1810007</name>
</gene>
<proteinExistence type="inferred from homology"/>